<protein>
    <submittedName>
        <fullName evidence="3">Galactonate dehydratase</fullName>
        <ecNumber evidence="3">4.2.1.6</ecNumber>
    </submittedName>
</protein>
<dbReference type="InterPro" id="IPR034593">
    <property type="entry name" value="DgoD-like"/>
</dbReference>
<feature type="domain" description="Mandelate racemase/muconate lactonizing enzyme C-terminal" evidence="2">
    <location>
        <begin position="131"/>
        <end position="236"/>
    </location>
</feature>
<dbReference type="InterPro" id="IPR013341">
    <property type="entry name" value="Mandelate_racemase_N_dom"/>
</dbReference>
<dbReference type="InterPro" id="IPR029065">
    <property type="entry name" value="Enolase_C-like"/>
</dbReference>
<sequence>MKITSITPYIGDCFRTNWVFLKVETDEGVYGWGEASLEYREKTVAEAINEIALTVIGRNAGDIQSIWDDVNREVYYRGGPVYMSALGALEMALWDIKGKALEVPVYELLGGKVRDSIQCYANAWFVGARKPEEFAAKAKLAIDAGYRGLKWDPFGSAYYDLRPEVMKQAESCVAAVAEVVNERAELLIEGHGRFNVPTAVRIADMLYNYNVGWFEEPLPPGNLDALADVRRRSRIPIAAGERLYSRWDYVPFFALKAADFVQADVIHAGGIMELRRIADMAEAHYIPCCPHNPCGPVANAATLHVAAVSNNIMRLETMATDVDWRQEVAREDTSFENGTLTIPSTPGLGVDIDVEALAKYPYQPHELRHYDGTLTDIRPLGSGFIFKK</sequence>
<accession>A0ABU1AHA5</accession>
<dbReference type="NCBIfam" id="NF010624">
    <property type="entry name" value="PRK14017.1"/>
    <property type="match status" value="1"/>
</dbReference>
<dbReference type="Gene3D" id="3.30.390.10">
    <property type="entry name" value="Enolase-like, N-terminal domain"/>
    <property type="match status" value="1"/>
</dbReference>
<name>A0ABU1AHA5_9BACT</name>
<comment type="caution">
    <text evidence="3">The sequence shown here is derived from an EMBL/GenBank/DDBJ whole genome shotgun (WGS) entry which is preliminary data.</text>
</comment>
<dbReference type="SUPFAM" id="SSF54826">
    <property type="entry name" value="Enolase N-terminal domain-like"/>
    <property type="match status" value="1"/>
</dbReference>
<dbReference type="PANTHER" id="PTHR48080">
    <property type="entry name" value="D-GALACTONATE DEHYDRATASE-RELATED"/>
    <property type="match status" value="1"/>
</dbReference>
<evidence type="ECO:0000313" key="4">
    <source>
        <dbReference type="Proteomes" id="UP001243717"/>
    </source>
</evidence>
<evidence type="ECO:0000313" key="3">
    <source>
        <dbReference type="EMBL" id="MDQ8194077.1"/>
    </source>
</evidence>
<dbReference type="SUPFAM" id="SSF51604">
    <property type="entry name" value="Enolase C-terminal domain-like"/>
    <property type="match status" value="1"/>
</dbReference>
<dbReference type="InterPro" id="IPR013342">
    <property type="entry name" value="Mandelate_racemase_C"/>
</dbReference>
<dbReference type="Proteomes" id="UP001243717">
    <property type="component" value="Unassembled WGS sequence"/>
</dbReference>
<dbReference type="SMART" id="SM00922">
    <property type="entry name" value="MR_MLE"/>
    <property type="match status" value="1"/>
</dbReference>
<evidence type="ECO:0000256" key="1">
    <source>
        <dbReference type="ARBA" id="ARBA00023239"/>
    </source>
</evidence>
<keyword evidence="4" id="KW-1185">Reference proteome</keyword>
<dbReference type="InterPro" id="IPR018110">
    <property type="entry name" value="Mandel_Rmase/mucon_lact_enz_CS"/>
</dbReference>
<dbReference type="SFLD" id="SFLDS00001">
    <property type="entry name" value="Enolase"/>
    <property type="match status" value="1"/>
</dbReference>
<dbReference type="PANTHER" id="PTHR48080:SF2">
    <property type="entry name" value="D-GALACTONATE DEHYDRATASE"/>
    <property type="match status" value="1"/>
</dbReference>
<dbReference type="CDD" id="cd03316">
    <property type="entry name" value="MR_like"/>
    <property type="match status" value="1"/>
</dbReference>
<proteinExistence type="predicted"/>
<dbReference type="Pfam" id="PF13378">
    <property type="entry name" value="MR_MLE_C"/>
    <property type="match status" value="1"/>
</dbReference>
<dbReference type="RefSeq" id="WP_308984560.1">
    <property type="nucleotide sequence ID" value="NZ_JARXIC010000008.1"/>
</dbReference>
<organism evidence="3 4">
    <name type="scientific">Thalassobacterium sedimentorum</name>
    <dbReference type="NCBI Taxonomy" id="3041258"/>
    <lineage>
        <taxon>Bacteria</taxon>
        <taxon>Pseudomonadati</taxon>
        <taxon>Verrucomicrobiota</taxon>
        <taxon>Opitutia</taxon>
        <taxon>Puniceicoccales</taxon>
        <taxon>Coraliomargaritaceae</taxon>
        <taxon>Thalassobacterium</taxon>
    </lineage>
</organism>
<keyword evidence="1 3" id="KW-0456">Lyase</keyword>
<reference evidence="3 4" key="1">
    <citation type="submission" date="2023-04" db="EMBL/GenBank/DDBJ databases">
        <title>A novel bacteria isolated from coastal sediment.</title>
        <authorList>
            <person name="Liu X.-J."/>
            <person name="Du Z.-J."/>
        </authorList>
    </citation>
    <scope>NUCLEOTIDE SEQUENCE [LARGE SCALE GENOMIC DNA]</scope>
    <source>
        <strain evidence="3 4">SDUM461004</strain>
    </source>
</reference>
<dbReference type="EC" id="4.2.1.6" evidence="3"/>
<dbReference type="SFLD" id="SFLDG00179">
    <property type="entry name" value="mandelate_racemase"/>
    <property type="match status" value="1"/>
</dbReference>
<dbReference type="InterPro" id="IPR029017">
    <property type="entry name" value="Enolase-like_N"/>
</dbReference>
<dbReference type="GO" id="GO:0008869">
    <property type="term" value="F:galactonate dehydratase activity"/>
    <property type="evidence" value="ECO:0007669"/>
    <property type="project" value="UniProtKB-EC"/>
</dbReference>
<dbReference type="Pfam" id="PF02746">
    <property type="entry name" value="MR_MLE_N"/>
    <property type="match status" value="1"/>
</dbReference>
<gene>
    <name evidence="3" type="primary">dgoD</name>
    <name evidence="3" type="ORF">QEH59_06555</name>
</gene>
<dbReference type="InterPro" id="IPR036849">
    <property type="entry name" value="Enolase-like_C_sf"/>
</dbReference>
<evidence type="ECO:0000259" key="2">
    <source>
        <dbReference type="SMART" id="SM00922"/>
    </source>
</evidence>
<dbReference type="PROSITE" id="PS00908">
    <property type="entry name" value="MR_MLE_1"/>
    <property type="match status" value="1"/>
</dbReference>
<dbReference type="Gene3D" id="3.20.20.120">
    <property type="entry name" value="Enolase-like C-terminal domain"/>
    <property type="match status" value="1"/>
</dbReference>
<dbReference type="EMBL" id="JARXIC010000008">
    <property type="protein sequence ID" value="MDQ8194077.1"/>
    <property type="molecule type" value="Genomic_DNA"/>
</dbReference>